<sequence>MSKCLLKIIFSLSESVRTKSSSRRSSRTPEGLSHLIGLFKLTSFLLLYDSNTGRCLMMSICSFPTCPSKNHLDWRMKLRSSCSSPSDASWKSPSTFSNLPATA</sequence>
<dbReference type="AlphaFoldDB" id="A0A2P5FNP5"/>
<comment type="caution">
    <text evidence="2">The sequence shown here is derived from an EMBL/GenBank/DDBJ whole genome shotgun (WGS) entry which is preliminary data.</text>
</comment>
<evidence type="ECO:0000256" key="1">
    <source>
        <dbReference type="SAM" id="MobiDB-lite"/>
    </source>
</evidence>
<feature type="region of interest" description="Disordered" evidence="1">
    <location>
        <begin position="81"/>
        <end position="103"/>
    </location>
</feature>
<dbReference type="Proteomes" id="UP000237000">
    <property type="component" value="Unassembled WGS sequence"/>
</dbReference>
<gene>
    <name evidence="2" type="ORF">TorRG33x02_045850</name>
</gene>
<evidence type="ECO:0000313" key="2">
    <source>
        <dbReference type="EMBL" id="PON99418.1"/>
    </source>
</evidence>
<accession>A0A2P5FNP5</accession>
<reference evidence="3" key="1">
    <citation type="submission" date="2016-06" db="EMBL/GenBank/DDBJ databases">
        <title>Parallel loss of symbiosis genes in relatives of nitrogen-fixing non-legume Parasponia.</title>
        <authorList>
            <person name="Van Velzen R."/>
            <person name="Holmer R."/>
            <person name="Bu F."/>
            <person name="Rutten L."/>
            <person name="Van Zeijl A."/>
            <person name="Liu W."/>
            <person name="Santuari L."/>
            <person name="Cao Q."/>
            <person name="Sharma T."/>
            <person name="Shen D."/>
            <person name="Roswanjaya Y."/>
            <person name="Wardhani T."/>
            <person name="Kalhor M.S."/>
            <person name="Jansen J."/>
            <person name="Van den Hoogen J."/>
            <person name="Gungor B."/>
            <person name="Hartog M."/>
            <person name="Hontelez J."/>
            <person name="Verver J."/>
            <person name="Yang W.-C."/>
            <person name="Schijlen E."/>
            <person name="Repin R."/>
            <person name="Schilthuizen M."/>
            <person name="Schranz E."/>
            <person name="Heidstra R."/>
            <person name="Miyata K."/>
            <person name="Fedorova E."/>
            <person name="Kohlen W."/>
            <person name="Bisseling T."/>
            <person name="Smit S."/>
            <person name="Geurts R."/>
        </authorList>
    </citation>
    <scope>NUCLEOTIDE SEQUENCE [LARGE SCALE GENOMIC DNA]</scope>
    <source>
        <strain evidence="3">cv. RG33-2</strain>
    </source>
</reference>
<organism evidence="2 3">
    <name type="scientific">Trema orientale</name>
    <name type="common">Charcoal tree</name>
    <name type="synonym">Celtis orientalis</name>
    <dbReference type="NCBI Taxonomy" id="63057"/>
    <lineage>
        <taxon>Eukaryota</taxon>
        <taxon>Viridiplantae</taxon>
        <taxon>Streptophyta</taxon>
        <taxon>Embryophyta</taxon>
        <taxon>Tracheophyta</taxon>
        <taxon>Spermatophyta</taxon>
        <taxon>Magnoliopsida</taxon>
        <taxon>eudicotyledons</taxon>
        <taxon>Gunneridae</taxon>
        <taxon>Pentapetalae</taxon>
        <taxon>rosids</taxon>
        <taxon>fabids</taxon>
        <taxon>Rosales</taxon>
        <taxon>Cannabaceae</taxon>
        <taxon>Trema</taxon>
    </lineage>
</organism>
<dbReference type="InParanoid" id="A0A2P5FNP5"/>
<keyword evidence="3" id="KW-1185">Reference proteome</keyword>
<protein>
    <submittedName>
        <fullName evidence="2">Uncharacterized protein</fullName>
    </submittedName>
</protein>
<proteinExistence type="predicted"/>
<feature type="compositionally biased region" description="Low complexity" evidence="1">
    <location>
        <begin position="81"/>
        <end position="94"/>
    </location>
</feature>
<evidence type="ECO:0000313" key="3">
    <source>
        <dbReference type="Proteomes" id="UP000237000"/>
    </source>
</evidence>
<dbReference type="EMBL" id="JXTC01000018">
    <property type="protein sequence ID" value="PON99418.1"/>
    <property type="molecule type" value="Genomic_DNA"/>
</dbReference>
<name>A0A2P5FNP5_TREOI</name>